<proteinExistence type="predicted"/>
<dbReference type="Pfam" id="PF04002">
    <property type="entry name" value="RadC"/>
    <property type="match status" value="1"/>
</dbReference>
<dbReference type="Proteomes" id="UP001597203">
    <property type="component" value="Unassembled WGS sequence"/>
</dbReference>
<accession>A0ABW3P1M1</accession>
<sequence length="99" mass="11002">MSASSLLAIATLDAEWRVRTLLPLAMGWSDIVSRLVHDEGSWVALIQQRPGRGTPTPLPNDILFTRALLRSLRPLDIRLADHVIASGKERFSFREAGLL</sequence>
<feature type="domain" description="RadC-like JAB" evidence="1">
    <location>
        <begin position="28"/>
        <end position="98"/>
    </location>
</feature>
<name>A0ABW3P1M1_9SPHN</name>
<protein>
    <submittedName>
        <fullName evidence="2">JAB domain-containing protein</fullName>
    </submittedName>
</protein>
<dbReference type="RefSeq" id="WP_380911977.1">
    <property type="nucleotide sequence ID" value="NZ_JBHTLS010000128.1"/>
</dbReference>
<dbReference type="EMBL" id="JBHTLS010000128">
    <property type="protein sequence ID" value="MFD1105854.1"/>
    <property type="molecule type" value="Genomic_DNA"/>
</dbReference>
<keyword evidence="3" id="KW-1185">Reference proteome</keyword>
<dbReference type="Gene3D" id="3.40.140.10">
    <property type="entry name" value="Cytidine Deaminase, domain 2"/>
    <property type="match status" value="1"/>
</dbReference>
<evidence type="ECO:0000259" key="1">
    <source>
        <dbReference type="Pfam" id="PF04002"/>
    </source>
</evidence>
<evidence type="ECO:0000313" key="2">
    <source>
        <dbReference type="EMBL" id="MFD1105854.1"/>
    </source>
</evidence>
<evidence type="ECO:0000313" key="3">
    <source>
        <dbReference type="Proteomes" id="UP001597203"/>
    </source>
</evidence>
<organism evidence="2 3">
    <name type="scientific">Sphingobium olei</name>
    <dbReference type="NCBI Taxonomy" id="420955"/>
    <lineage>
        <taxon>Bacteria</taxon>
        <taxon>Pseudomonadati</taxon>
        <taxon>Pseudomonadota</taxon>
        <taxon>Alphaproteobacteria</taxon>
        <taxon>Sphingomonadales</taxon>
        <taxon>Sphingomonadaceae</taxon>
        <taxon>Sphingobium</taxon>
    </lineage>
</organism>
<dbReference type="InterPro" id="IPR025657">
    <property type="entry name" value="RadC_JAB"/>
</dbReference>
<comment type="caution">
    <text evidence="2">The sequence shown here is derived from an EMBL/GenBank/DDBJ whole genome shotgun (WGS) entry which is preliminary data.</text>
</comment>
<gene>
    <name evidence="2" type="ORF">ACFQ24_13390</name>
</gene>
<reference evidence="3" key="1">
    <citation type="journal article" date="2019" name="Int. J. Syst. Evol. Microbiol.">
        <title>The Global Catalogue of Microorganisms (GCM) 10K type strain sequencing project: providing services to taxonomists for standard genome sequencing and annotation.</title>
        <authorList>
            <consortium name="The Broad Institute Genomics Platform"/>
            <consortium name="The Broad Institute Genome Sequencing Center for Infectious Disease"/>
            <person name="Wu L."/>
            <person name="Ma J."/>
        </authorList>
    </citation>
    <scope>NUCLEOTIDE SEQUENCE [LARGE SCALE GENOMIC DNA]</scope>
    <source>
        <strain evidence="3">CCUG 54329</strain>
    </source>
</reference>